<reference evidence="4 5" key="1">
    <citation type="submission" date="2023-03" db="EMBL/GenBank/DDBJ databases">
        <title>YIM 133296 draft genome.</title>
        <authorList>
            <person name="Xiong L."/>
        </authorList>
    </citation>
    <scope>NUCLEOTIDE SEQUENCE [LARGE SCALE GENOMIC DNA]</scope>
    <source>
        <strain evidence="4 5">YIM 133296</strain>
    </source>
</reference>
<sequence length="157" mass="17635">MSPRIRRLERREWQTYRAIRLAALADAPAAFGGTYANAAAYPEQTWRDWCAQPSWFAFEGEEPVGMVRVGSQDAHDLPELISMWVAPQARGTSTAADLVGRVLSWARAEGERGVRLRVIDDNHRARALYERVGFVLNGTRDTLPDGRAEVEMECVFA</sequence>
<dbReference type="PROSITE" id="PS51186">
    <property type="entry name" value="GNAT"/>
    <property type="match status" value="1"/>
</dbReference>
<organism evidence="4 5">
    <name type="scientific">Luteipulveratus flavus</name>
    <dbReference type="NCBI Taxonomy" id="3031728"/>
    <lineage>
        <taxon>Bacteria</taxon>
        <taxon>Bacillati</taxon>
        <taxon>Actinomycetota</taxon>
        <taxon>Actinomycetes</taxon>
        <taxon>Micrococcales</taxon>
        <taxon>Dermacoccaceae</taxon>
        <taxon>Luteipulveratus</taxon>
    </lineage>
</organism>
<keyword evidence="2" id="KW-0012">Acyltransferase</keyword>
<evidence type="ECO:0000313" key="4">
    <source>
        <dbReference type="EMBL" id="MDF8263854.1"/>
    </source>
</evidence>
<comment type="caution">
    <text evidence="4">The sequence shown here is derived from an EMBL/GenBank/DDBJ whole genome shotgun (WGS) entry which is preliminary data.</text>
</comment>
<keyword evidence="1" id="KW-0808">Transferase</keyword>
<proteinExistence type="predicted"/>
<dbReference type="Pfam" id="PF00583">
    <property type="entry name" value="Acetyltransf_1"/>
    <property type="match status" value="1"/>
</dbReference>
<accession>A0ABT6C4I0</accession>
<dbReference type="PANTHER" id="PTHR43877">
    <property type="entry name" value="AMINOALKYLPHOSPHONATE N-ACETYLTRANSFERASE-RELATED-RELATED"/>
    <property type="match status" value="1"/>
</dbReference>
<evidence type="ECO:0000259" key="3">
    <source>
        <dbReference type="PROSITE" id="PS51186"/>
    </source>
</evidence>
<dbReference type="SUPFAM" id="SSF55729">
    <property type="entry name" value="Acyl-CoA N-acyltransferases (Nat)"/>
    <property type="match status" value="1"/>
</dbReference>
<dbReference type="RefSeq" id="WP_277191494.1">
    <property type="nucleotide sequence ID" value="NZ_JAROAV010000023.1"/>
</dbReference>
<dbReference type="CDD" id="cd04301">
    <property type="entry name" value="NAT_SF"/>
    <property type="match status" value="1"/>
</dbReference>
<gene>
    <name evidence="4" type="ORF">P4R38_06325</name>
</gene>
<keyword evidence="5" id="KW-1185">Reference proteome</keyword>
<dbReference type="EMBL" id="JAROAV010000023">
    <property type="protein sequence ID" value="MDF8263854.1"/>
    <property type="molecule type" value="Genomic_DNA"/>
</dbReference>
<dbReference type="Proteomes" id="UP001528912">
    <property type="component" value="Unassembled WGS sequence"/>
</dbReference>
<evidence type="ECO:0000313" key="5">
    <source>
        <dbReference type="Proteomes" id="UP001528912"/>
    </source>
</evidence>
<feature type="domain" description="N-acetyltransferase" evidence="3">
    <location>
        <begin position="3"/>
        <end position="157"/>
    </location>
</feature>
<evidence type="ECO:0000256" key="2">
    <source>
        <dbReference type="ARBA" id="ARBA00023315"/>
    </source>
</evidence>
<dbReference type="PANTHER" id="PTHR43877:SF2">
    <property type="entry name" value="AMINOALKYLPHOSPHONATE N-ACETYLTRANSFERASE-RELATED"/>
    <property type="match status" value="1"/>
</dbReference>
<name>A0ABT6C4I0_9MICO</name>
<dbReference type="InterPro" id="IPR016181">
    <property type="entry name" value="Acyl_CoA_acyltransferase"/>
</dbReference>
<dbReference type="Gene3D" id="3.40.630.30">
    <property type="match status" value="1"/>
</dbReference>
<evidence type="ECO:0000256" key="1">
    <source>
        <dbReference type="ARBA" id="ARBA00022679"/>
    </source>
</evidence>
<dbReference type="InterPro" id="IPR050832">
    <property type="entry name" value="Bact_Acetyltransf"/>
</dbReference>
<protein>
    <submittedName>
        <fullName evidence="4">GNAT family N-acetyltransferase</fullName>
    </submittedName>
</protein>
<dbReference type="InterPro" id="IPR000182">
    <property type="entry name" value="GNAT_dom"/>
</dbReference>